<reference evidence="2 3" key="1">
    <citation type="submission" date="2024-10" db="EMBL/GenBank/DDBJ databases">
        <title>Updated reference genomes for cyclostephanoid diatoms.</title>
        <authorList>
            <person name="Roberts W.R."/>
            <person name="Alverson A.J."/>
        </authorList>
    </citation>
    <scope>NUCLEOTIDE SEQUENCE [LARGE SCALE GENOMIC DNA]</scope>
    <source>
        <strain evidence="2 3">AJA232-27</strain>
    </source>
</reference>
<feature type="domain" description="DAGKc" evidence="1">
    <location>
        <begin position="169"/>
        <end position="265"/>
    </location>
</feature>
<gene>
    <name evidence="2" type="ORF">ACHAWU_010335</name>
</gene>
<sequence>MVPMATKAWMLCIVAGFFMIPAHLALSLCYLTARHGNLAGSSLPVAFSCLAQRGNTCTSPTTGRVGIGELMISKRKRRHNMLALSMYHGEIEQTSNTTTTADVAKLGSITSSIESAPTPAKSNTGSTAIILNMNARHVTPELISIASNIVGEKNVFVTETAEDATLAARTVVRGTSASRDAPEGGEEMHKYSLVIPVGGDGTLSGWINALVDEILLLQKLENDPRRQNMSVDDAMKQLPLVGYIPMGTGNGLGYVVGCKYDSKEVNSEVPKKSLLSRMNLFTYAKRRKLQHAHGVMTRLKEVGDAIQLAEQMNPQSDISFELSGICSIVEMPMMEVTHRSDSIVESDTKGDLCFFAGAGFDSLMLHDFHQIKAWSQSSKRAPTFVKDALSSVAGYCVALITKTLPQTLRYGTHKIHVTVVTKDTGTLWVDHRRGDFSELAVRPSLRSSRNESGVYAPTDASSSAEHIIYSGTTGIIAASTTPYYGGGLRLFPYARLIPDKLHLRIGRISPLTGFFNIPQIFEGSYREKSEKLFGCLDFIGKEFEVELQSERYEDYVRNKARRTRRDKEKSWLPWRNANDKHLDQVDIGNDVEQLVSKGFPFQHSGESMGIKDRFQIRLVQQPIKFVSFLQPRVILDK</sequence>
<evidence type="ECO:0000259" key="1">
    <source>
        <dbReference type="Pfam" id="PF00781"/>
    </source>
</evidence>
<dbReference type="InterPro" id="IPR017438">
    <property type="entry name" value="ATP-NAD_kinase_N"/>
</dbReference>
<dbReference type="EMBL" id="JALLBG020000073">
    <property type="protein sequence ID" value="KAL3767711.1"/>
    <property type="molecule type" value="Genomic_DNA"/>
</dbReference>
<name>A0ABD3MY12_9STRA</name>
<dbReference type="Pfam" id="PF00781">
    <property type="entry name" value="DAGK_cat"/>
    <property type="match status" value="1"/>
</dbReference>
<keyword evidence="3" id="KW-1185">Reference proteome</keyword>
<organism evidence="2 3">
    <name type="scientific">Discostella pseudostelligera</name>
    <dbReference type="NCBI Taxonomy" id="259834"/>
    <lineage>
        <taxon>Eukaryota</taxon>
        <taxon>Sar</taxon>
        <taxon>Stramenopiles</taxon>
        <taxon>Ochrophyta</taxon>
        <taxon>Bacillariophyta</taxon>
        <taxon>Coscinodiscophyceae</taxon>
        <taxon>Thalassiosirophycidae</taxon>
        <taxon>Stephanodiscales</taxon>
        <taxon>Stephanodiscaceae</taxon>
        <taxon>Discostella</taxon>
    </lineage>
</organism>
<dbReference type="SUPFAM" id="SSF111331">
    <property type="entry name" value="NAD kinase/diacylglycerol kinase-like"/>
    <property type="match status" value="1"/>
</dbReference>
<comment type="caution">
    <text evidence="2">The sequence shown here is derived from an EMBL/GenBank/DDBJ whole genome shotgun (WGS) entry which is preliminary data.</text>
</comment>
<evidence type="ECO:0000313" key="3">
    <source>
        <dbReference type="Proteomes" id="UP001530293"/>
    </source>
</evidence>
<proteinExistence type="predicted"/>
<protein>
    <recommendedName>
        <fullName evidence="1">DAGKc domain-containing protein</fullName>
    </recommendedName>
</protein>
<evidence type="ECO:0000313" key="2">
    <source>
        <dbReference type="EMBL" id="KAL3767711.1"/>
    </source>
</evidence>
<dbReference type="AlphaFoldDB" id="A0ABD3MY12"/>
<dbReference type="Proteomes" id="UP001530293">
    <property type="component" value="Unassembled WGS sequence"/>
</dbReference>
<dbReference type="Gene3D" id="3.40.50.10330">
    <property type="entry name" value="Probable inorganic polyphosphate/atp-NAD kinase, domain 1"/>
    <property type="match status" value="1"/>
</dbReference>
<accession>A0ABD3MY12</accession>
<dbReference type="InterPro" id="IPR016064">
    <property type="entry name" value="NAD/diacylglycerol_kinase_sf"/>
</dbReference>
<dbReference type="InterPro" id="IPR001206">
    <property type="entry name" value="Diacylglycerol_kinase_cat_dom"/>
</dbReference>